<dbReference type="EMBL" id="CP002588">
    <property type="protein sequence ID" value="AEA46687.1"/>
    <property type="molecule type" value="Genomic_DNA"/>
</dbReference>
<protein>
    <submittedName>
        <fullName evidence="1">Uncharacterized protein</fullName>
    </submittedName>
</protein>
<accession>F2KR50</accession>
<organism evidence="1 2">
    <name type="scientific">Archaeoglobus veneficus (strain DSM 11195 / SNP6)</name>
    <dbReference type="NCBI Taxonomy" id="693661"/>
    <lineage>
        <taxon>Archaea</taxon>
        <taxon>Methanobacteriati</taxon>
        <taxon>Methanobacteriota</taxon>
        <taxon>Archaeoglobi</taxon>
        <taxon>Archaeoglobales</taxon>
        <taxon>Archaeoglobaceae</taxon>
        <taxon>Archaeoglobus</taxon>
    </lineage>
</organism>
<dbReference type="RefSeq" id="WP_013683359.1">
    <property type="nucleotide sequence ID" value="NC_015320.1"/>
</dbReference>
<dbReference type="Proteomes" id="UP000008136">
    <property type="component" value="Chromosome"/>
</dbReference>
<evidence type="ECO:0000313" key="2">
    <source>
        <dbReference type="Proteomes" id="UP000008136"/>
    </source>
</evidence>
<evidence type="ECO:0000313" key="1">
    <source>
        <dbReference type="EMBL" id="AEA46687.1"/>
    </source>
</evidence>
<dbReference type="STRING" id="693661.Arcve_0667"/>
<keyword evidence="2" id="KW-1185">Reference proteome</keyword>
<dbReference type="GeneID" id="10393765"/>
<dbReference type="KEGG" id="ave:Arcve_0667"/>
<proteinExistence type="predicted"/>
<reference evidence="1 2" key="1">
    <citation type="submission" date="2011-03" db="EMBL/GenBank/DDBJ databases">
        <title>The complete genome of Archaeoglobus veneficus SNP6.</title>
        <authorList>
            <consortium name="US DOE Joint Genome Institute (JGI-PGF)"/>
            <person name="Lucas S."/>
            <person name="Copeland A."/>
            <person name="Lapidus A."/>
            <person name="Bruce D."/>
            <person name="Goodwin L."/>
            <person name="Pitluck S."/>
            <person name="Kyrpides N."/>
            <person name="Mavromatis K."/>
            <person name="Pagani I."/>
            <person name="Ivanova N."/>
            <person name="Mikhailova N."/>
            <person name="Lu M."/>
            <person name="Detter J.C."/>
            <person name="Tapia R."/>
            <person name="Han C."/>
            <person name="Land M."/>
            <person name="Hauser L."/>
            <person name="Markowitz V."/>
            <person name="Cheng J.-F."/>
            <person name="Hugenholtz P."/>
            <person name="Woyke T."/>
            <person name="Wu D."/>
            <person name="Spring S."/>
            <person name="Brambilla E."/>
            <person name="Klenk H.-P."/>
            <person name="Eisen J.A."/>
        </authorList>
    </citation>
    <scope>NUCLEOTIDE SEQUENCE [LARGE SCALE GENOMIC DNA]</scope>
    <source>
        <strain>SNP6</strain>
    </source>
</reference>
<dbReference type="OrthoDB" id="381397at2157"/>
<name>F2KR50_ARCVS</name>
<dbReference type="eggNOG" id="arCOG15025">
    <property type="taxonomic scope" value="Archaea"/>
</dbReference>
<sequence length="65" mass="7681">MEQQVIRHEHFSFRPEPELKISVTRGQRGGYGWEITYTGKDMDEVLRVIKEADEKLRRTFLEGDA</sequence>
<gene>
    <name evidence="1" type="ordered locus">Arcve_0667</name>
</gene>
<dbReference type="AlphaFoldDB" id="F2KR50"/>
<dbReference type="HOGENOM" id="CLU_2839227_0_0_2"/>